<dbReference type="GO" id="GO:0005930">
    <property type="term" value="C:axoneme"/>
    <property type="evidence" value="ECO:0007669"/>
    <property type="project" value="UniProtKB-SubCell"/>
</dbReference>
<evidence type="ECO:0000256" key="2">
    <source>
        <dbReference type="ARBA" id="ARBA00007209"/>
    </source>
</evidence>
<reference evidence="13" key="1">
    <citation type="submission" date="2025-08" db="UniProtKB">
        <authorList>
            <consortium name="Ensembl"/>
        </authorList>
    </citation>
    <scope>IDENTIFICATION</scope>
</reference>
<comment type="similarity">
    <text evidence="2 11">Belongs to the tektin family.</text>
</comment>
<comment type="function">
    <text evidence="9">Microtubule inner protein (MIP) part of the dynein-decorated doublet microtubules (DMTs) in cilia and flagellar axoneme. Forms filamentous polymers in the walls of ciliary and flagellar microtubules.</text>
</comment>
<dbReference type="PANTHER" id="PTHR19960:SF25">
    <property type="entry name" value="TEKTIN-1"/>
    <property type="match status" value="1"/>
</dbReference>
<evidence type="ECO:0000256" key="9">
    <source>
        <dbReference type="ARBA" id="ARBA00045224"/>
    </source>
</evidence>
<evidence type="ECO:0000256" key="11">
    <source>
        <dbReference type="RuleBase" id="RU367040"/>
    </source>
</evidence>
<evidence type="ECO:0000256" key="12">
    <source>
        <dbReference type="SAM" id="Coils"/>
    </source>
</evidence>
<evidence type="ECO:0000256" key="5">
    <source>
        <dbReference type="ARBA" id="ARBA00023054"/>
    </source>
</evidence>
<comment type="subcellular location">
    <subcellularLocation>
        <location evidence="11">Cytoplasm</location>
        <location evidence="11">Cytoskeleton</location>
        <location evidence="11">Cilium axoneme</location>
    </subcellularLocation>
    <subcellularLocation>
        <location evidence="1">Cytoplasm</location>
        <location evidence="1">Cytoskeleton</location>
        <location evidence="1">Flagellum axoneme</location>
    </subcellularLocation>
</comment>
<dbReference type="InterPro" id="IPR048256">
    <property type="entry name" value="Tektin-like"/>
</dbReference>
<keyword evidence="8 11" id="KW-0966">Cell projection</keyword>
<evidence type="ECO:0000256" key="10">
    <source>
        <dbReference type="ARBA" id="ARBA00046435"/>
    </source>
</evidence>
<dbReference type="GO" id="GO:0005634">
    <property type="term" value="C:nucleus"/>
    <property type="evidence" value="ECO:0007669"/>
    <property type="project" value="TreeGrafter"/>
</dbReference>
<proteinExistence type="inferred from homology"/>
<evidence type="ECO:0000256" key="6">
    <source>
        <dbReference type="ARBA" id="ARBA00023069"/>
    </source>
</evidence>
<dbReference type="Ensembl" id="ENSFHET00000029245.1">
    <property type="protein sequence ID" value="ENSFHEP00000019882.1"/>
    <property type="gene ID" value="ENSFHEG00000021874.1"/>
</dbReference>
<protein>
    <recommendedName>
        <fullName evidence="11">Tektin</fullName>
    </recommendedName>
</protein>
<evidence type="ECO:0000256" key="8">
    <source>
        <dbReference type="ARBA" id="ARBA00023273"/>
    </source>
</evidence>
<accession>A0A3Q2Q221</accession>
<dbReference type="AlphaFoldDB" id="A0A3Q2Q221"/>
<dbReference type="Pfam" id="PF03148">
    <property type="entry name" value="Tektin"/>
    <property type="match status" value="1"/>
</dbReference>
<evidence type="ECO:0000256" key="7">
    <source>
        <dbReference type="ARBA" id="ARBA00023212"/>
    </source>
</evidence>
<organism evidence="13 14">
    <name type="scientific">Fundulus heteroclitus</name>
    <name type="common">Killifish</name>
    <name type="synonym">Mummichog</name>
    <dbReference type="NCBI Taxonomy" id="8078"/>
    <lineage>
        <taxon>Eukaryota</taxon>
        <taxon>Metazoa</taxon>
        <taxon>Chordata</taxon>
        <taxon>Craniata</taxon>
        <taxon>Vertebrata</taxon>
        <taxon>Euteleostomi</taxon>
        <taxon>Actinopterygii</taxon>
        <taxon>Neopterygii</taxon>
        <taxon>Teleostei</taxon>
        <taxon>Neoteleostei</taxon>
        <taxon>Acanthomorphata</taxon>
        <taxon>Ovalentaria</taxon>
        <taxon>Atherinomorphae</taxon>
        <taxon>Cyprinodontiformes</taxon>
        <taxon>Fundulidae</taxon>
        <taxon>Fundulus</taxon>
    </lineage>
</organism>
<reference evidence="13" key="2">
    <citation type="submission" date="2025-09" db="UniProtKB">
        <authorList>
            <consortium name="Ensembl"/>
        </authorList>
    </citation>
    <scope>IDENTIFICATION</scope>
</reference>
<comment type="subunit">
    <text evidence="10">Microtubule inner protein component of sperm flagellar doublet microtubules.</text>
</comment>
<dbReference type="PANTHER" id="PTHR19960">
    <property type="entry name" value="TEKTIN"/>
    <property type="match status" value="1"/>
</dbReference>
<keyword evidence="3" id="KW-0963">Cytoplasm</keyword>
<feature type="coiled-coil region" evidence="12">
    <location>
        <begin position="332"/>
        <end position="359"/>
    </location>
</feature>
<dbReference type="GO" id="GO:0060271">
    <property type="term" value="P:cilium assembly"/>
    <property type="evidence" value="ECO:0007669"/>
    <property type="project" value="UniProtKB-UniRule"/>
</dbReference>
<evidence type="ECO:0000313" key="13">
    <source>
        <dbReference type="Ensembl" id="ENSFHEP00000019882.1"/>
    </source>
</evidence>
<evidence type="ECO:0000313" key="14">
    <source>
        <dbReference type="Proteomes" id="UP000265000"/>
    </source>
</evidence>
<dbReference type="GO" id="GO:0060294">
    <property type="term" value="P:cilium movement involved in cell motility"/>
    <property type="evidence" value="ECO:0007669"/>
    <property type="project" value="UniProtKB-UniRule"/>
</dbReference>
<name>A0A3Q2Q221_FUNHE</name>
<keyword evidence="5 12" id="KW-0175">Coiled coil</keyword>
<dbReference type="GO" id="GO:0015630">
    <property type="term" value="C:microtubule cytoskeleton"/>
    <property type="evidence" value="ECO:0007669"/>
    <property type="project" value="UniProtKB-UniRule"/>
</dbReference>
<evidence type="ECO:0000256" key="3">
    <source>
        <dbReference type="ARBA" id="ARBA00022490"/>
    </source>
</evidence>
<evidence type="ECO:0000256" key="1">
    <source>
        <dbReference type="ARBA" id="ARBA00004611"/>
    </source>
</evidence>
<keyword evidence="6 11" id="KW-0969">Cilium</keyword>
<dbReference type="GeneTree" id="ENSGT00950000182894"/>
<dbReference type="PRINTS" id="PR00511">
    <property type="entry name" value="TEKTIN"/>
</dbReference>
<keyword evidence="7" id="KW-0206">Cytoskeleton</keyword>
<evidence type="ECO:0000256" key="4">
    <source>
        <dbReference type="ARBA" id="ARBA00022846"/>
    </source>
</evidence>
<keyword evidence="4 11" id="KW-0282">Flagellum</keyword>
<sequence length="400" mass="46649">HSRLMGDQKFEAPNFLRVDVVLNRAELFRNECKRLILETEKACRRMQSDDSKRLDQRVRDIQFLKKELELKLEEIVPEIDVLVDLQSRVRKALELNQEALRVTVLCLDERRRRAPSERMPDEVNTELLKEWETYEEVASLLQSVQEQISEQIRLNRSAKYHLERDLREKFEAQNIDNSCALMTVSSQLPDRKTETIIVYCFPFPFLPWAVTPKQWENISDLTMAKAEQQKSNSLSLRALVESVLAQTATDMQKQFKATTEALQLHIQQIKSTKSLQEEKLPKILSEINSQQKIREDLQAAIAENEHFLTLAQSRLALRQQRPGKEQCHDPAQAQLLAEVQQLTAHINKLREEVGQSEEEQRALARCQLDLKESIDTKANSLYIDEVICMQHREPIIIRNF</sequence>
<keyword evidence="14" id="KW-1185">Reference proteome</keyword>
<dbReference type="InterPro" id="IPR000435">
    <property type="entry name" value="Tektins"/>
</dbReference>
<dbReference type="Proteomes" id="UP000265000">
    <property type="component" value="Unplaced"/>
</dbReference>